<feature type="transmembrane region" description="Helical" evidence="6">
    <location>
        <begin position="29"/>
        <end position="47"/>
    </location>
</feature>
<keyword evidence="2" id="KW-1003">Cell membrane</keyword>
<dbReference type="Proteomes" id="UP000248889">
    <property type="component" value="Unassembled WGS sequence"/>
</dbReference>
<keyword evidence="3 6" id="KW-0812">Transmembrane</keyword>
<evidence type="ECO:0000256" key="5">
    <source>
        <dbReference type="ARBA" id="ARBA00023136"/>
    </source>
</evidence>
<evidence type="ECO:0000256" key="4">
    <source>
        <dbReference type="ARBA" id="ARBA00022989"/>
    </source>
</evidence>
<evidence type="ECO:0000313" key="7">
    <source>
        <dbReference type="EMBL" id="RAG82439.1"/>
    </source>
</evidence>
<evidence type="ECO:0000313" key="8">
    <source>
        <dbReference type="Proteomes" id="UP000248889"/>
    </source>
</evidence>
<reference evidence="7 8" key="1">
    <citation type="submission" date="2018-06" db="EMBL/GenBank/DDBJ databases">
        <title>Streptacidiphilus pinicola sp. nov., isolated from pine grove soil.</title>
        <authorList>
            <person name="Roh S.G."/>
            <person name="Park S."/>
            <person name="Kim M.-K."/>
            <person name="Yun B.-R."/>
            <person name="Park J."/>
            <person name="Kim M.J."/>
            <person name="Kim Y.S."/>
            <person name="Kim S.B."/>
        </authorList>
    </citation>
    <scope>NUCLEOTIDE SEQUENCE [LARGE SCALE GENOMIC DNA]</scope>
    <source>
        <strain evidence="7 8">MMS16-CNU450</strain>
    </source>
</reference>
<dbReference type="Pfam" id="PF09678">
    <property type="entry name" value="Caa3_CtaG"/>
    <property type="match status" value="1"/>
</dbReference>
<organism evidence="7 8">
    <name type="scientific">Streptacidiphilus pinicola</name>
    <dbReference type="NCBI Taxonomy" id="2219663"/>
    <lineage>
        <taxon>Bacteria</taxon>
        <taxon>Bacillati</taxon>
        <taxon>Actinomycetota</taxon>
        <taxon>Actinomycetes</taxon>
        <taxon>Kitasatosporales</taxon>
        <taxon>Streptomycetaceae</taxon>
        <taxon>Streptacidiphilus</taxon>
    </lineage>
</organism>
<evidence type="ECO:0000256" key="2">
    <source>
        <dbReference type="ARBA" id="ARBA00022475"/>
    </source>
</evidence>
<keyword evidence="8" id="KW-1185">Reference proteome</keyword>
<proteinExistence type="predicted"/>
<name>A0A2X0K4H8_9ACTN</name>
<sequence length="58" mass="6841">MLVSTVLLIVPPRLFYFTSWYTRSLTDPAWNTAFHLAFVAFGLAYFWPRLQIDPVPRH</sequence>
<evidence type="ECO:0000256" key="3">
    <source>
        <dbReference type="ARBA" id="ARBA00022692"/>
    </source>
</evidence>
<dbReference type="AlphaFoldDB" id="A0A2X0K4H8"/>
<keyword evidence="5 6" id="KW-0472">Membrane</keyword>
<evidence type="ECO:0000256" key="6">
    <source>
        <dbReference type="SAM" id="Phobius"/>
    </source>
</evidence>
<keyword evidence="4 6" id="KW-1133">Transmembrane helix</keyword>
<dbReference type="GO" id="GO:0005886">
    <property type="term" value="C:plasma membrane"/>
    <property type="evidence" value="ECO:0007669"/>
    <property type="project" value="UniProtKB-SubCell"/>
</dbReference>
<comment type="subcellular location">
    <subcellularLocation>
        <location evidence="1">Cell membrane</location>
        <topology evidence="1">Multi-pass membrane protein</topology>
    </subcellularLocation>
</comment>
<dbReference type="InterPro" id="IPR019108">
    <property type="entry name" value="Caa3_assmbl_CtaG-rel"/>
</dbReference>
<evidence type="ECO:0000256" key="1">
    <source>
        <dbReference type="ARBA" id="ARBA00004651"/>
    </source>
</evidence>
<protein>
    <submittedName>
        <fullName evidence="7">Uncharacterized protein</fullName>
    </submittedName>
</protein>
<dbReference type="EMBL" id="QKYN01000114">
    <property type="protein sequence ID" value="RAG82439.1"/>
    <property type="molecule type" value="Genomic_DNA"/>
</dbReference>
<gene>
    <name evidence="7" type="ORF">DN069_27620</name>
</gene>
<accession>A0A2X0K4H8</accession>
<comment type="caution">
    <text evidence="7">The sequence shown here is derived from an EMBL/GenBank/DDBJ whole genome shotgun (WGS) entry which is preliminary data.</text>
</comment>